<accession>A0A941I4H6</accession>
<dbReference type="RefSeq" id="WP_212687039.1">
    <property type="nucleotide sequence ID" value="NZ_JAGSPN010000003.1"/>
</dbReference>
<dbReference type="AlphaFoldDB" id="A0A941I4H6"/>
<name>A0A941I4H6_9BURK</name>
<dbReference type="Proteomes" id="UP000680067">
    <property type="component" value="Unassembled WGS sequence"/>
</dbReference>
<proteinExistence type="predicted"/>
<keyword evidence="2" id="KW-1185">Reference proteome</keyword>
<evidence type="ECO:0000313" key="2">
    <source>
        <dbReference type="Proteomes" id="UP000680067"/>
    </source>
</evidence>
<organism evidence="1 2">
    <name type="scientific">Undibacterium luofuense</name>
    <dbReference type="NCBI Taxonomy" id="2828733"/>
    <lineage>
        <taxon>Bacteria</taxon>
        <taxon>Pseudomonadati</taxon>
        <taxon>Pseudomonadota</taxon>
        <taxon>Betaproteobacteria</taxon>
        <taxon>Burkholderiales</taxon>
        <taxon>Oxalobacteraceae</taxon>
        <taxon>Undibacterium</taxon>
    </lineage>
</organism>
<comment type="caution">
    <text evidence="1">The sequence shown here is derived from an EMBL/GenBank/DDBJ whole genome shotgun (WGS) entry which is preliminary data.</text>
</comment>
<dbReference type="EMBL" id="JAGSPN010000003">
    <property type="protein sequence ID" value="MBR7781692.1"/>
    <property type="molecule type" value="Genomic_DNA"/>
</dbReference>
<protein>
    <submittedName>
        <fullName evidence="1">Uncharacterized protein</fullName>
    </submittedName>
</protein>
<sequence length="55" mass="6236">MMKLLRVRNVGPVCIKPFGPLQGGFMEISNCMLLDDCINQQWFSTCQTAIVFIVK</sequence>
<evidence type="ECO:0000313" key="1">
    <source>
        <dbReference type="EMBL" id="MBR7781692.1"/>
    </source>
</evidence>
<gene>
    <name evidence="1" type="ORF">KDM89_06045</name>
</gene>
<reference evidence="1" key="1">
    <citation type="submission" date="2021-04" db="EMBL/GenBank/DDBJ databases">
        <title>novel species isolated from subtropical streams in China.</title>
        <authorList>
            <person name="Lu H."/>
        </authorList>
    </citation>
    <scope>NUCLEOTIDE SEQUENCE</scope>
    <source>
        <strain evidence="1">LFS511W</strain>
    </source>
</reference>